<dbReference type="PANTHER" id="PTHR11645">
    <property type="entry name" value="PYRROLINE-5-CARBOXYLATE REDUCTASE"/>
    <property type="match status" value="1"/>
</dbReference>
<proteinExistence type="inferred from homology"/>
<evidence type="ECO:0000256" key="1">
    <source>
        <dbReference type="ARBA" id="ARBA00005525"/>
    </source>
</evidence>
<keyword evidence="4 6" id="KW-0028">Amino-acid biosynthesis</keyword>
<evidence type="ECO:0000256" key="2">
    <source>
        <dbReference type="ARBA" id="ARBA00022857"/>
    </source>
</evidence>
<evidence type="ECO:0000256" key="4">
    <source>
        <dbReference type="HAMAP-Rule" id="MF_01925"/>
    </source>
</evidence>
<evidence type="ECO:0000256" key="6">
    <source>
        <dbReference type="RuleBase" id="RU003903"/>
    </source>
</evidence>
<comment type="pathway">
    <text evidence="4 6">Amino-acid biosynthesis; L-proline biosynthesis; L-proline from L-glutamate 5-semialdehyde: step 1/1.</text>
</comment>
<dbReference type="PANTHER" id="PTHR11645:SF0">
    <property type="entry name" value="PYRROLINE-5-CARBOXYLATE REDUCTASE 3"/>
    <property type="match status" value="1"/>
</dbReference>
<dbReference type="KEGG" id="mlac:CP520_03010"/>
<dbReference type="InterPro" id="IPR053790">
    <property type="entry name" value="P5CR-like_CS"/>
</dbReference>
<evidence type="ECO:0000256" key="5">
    <source>
        <dbReference type="NCBIfam" id="TIGR00112"/>
    </source>
</evidence>
<comment type="catalytic activity">
    <reaction evidence="4 6">
        <text>L-proline + NADP(+) = (S)-1-pyrroline-5-carboxylate + NADPH + 2 H(+)</text>
        <dbReference type="Rhea" id="RHEA:14109"/>
        <dbReference type="ChEBI" id="CHEBI:15378"/>
        <dbReference type="ChEBI" id="CHEBI:17388"/>
        <dbReference type="ChEBI" id="CHEBI:57783"/>
        <dbReference type="ChEBI" id="CHEBI:58349"/>
        <dbReference type="ChEBI" id="CHEBI:60039"/>
        <dbReference type="EC" id="1.5.1.2"/>
    </reaction>
</comment>
<dbReference type="EMBL" id="CP023668">
    <property type="protein sequence ID" value="ATG97684.1"/>
    <property type="molecule type" value="Genomic_DNA"/>
</dbReference>
<dbReference type="InterPro" id="IPR028939">
    <property type="entry name" value="P5C_Rdtase_cat_N"/>
</dbReference>
<dbReference type="EC" id="1.5.1.2" evidence="4 5"/>
<sequence>MDKIKVGFIGVGHMGSAIVEGMSKSDYFKNLEIFGFDHYPQGMESLNKNGQIITPVNDLNDLIKQADVIFLAIKPQGLADFAKEIQPSQALLKDKTFISMLAGTDVATLSQYIKAKNIIRIMPNVNASIGKSTIAVNYLNDSTNYDDLLSSFGTIFKIPESQFDVFTGVSGSGPAIVFLMIDSLANAAVYQGMNKKTATDLVAAMVEASGEYTIEKLKGTDLNARNLVDIVSSPGGTTVKAIMSLERNKFEASMNEAIDVMMPKKN</sequence>
<dbReference type="UniPathway" id="UPA00098">
    <property type="reaction ID" value="UER00361"/>
</dbReference>
<keyword evidence="2 4" id="KW-0521">NADP</keyword>
<keyword evidence="3 4" id="KW-0560">Oxidoreductase</keyword>
<dbReference type="NCBIfam" id="TIGR00112">
    <property type="entry name" value="proC"/>
    <property type="match status" value="1"/>
</dbReference>
<dbReference type="Gene3D" id="1.10.3730.10">
    <property type="entry name" value="ProC C-terminal domain-like"/>
    <property type="match status" value="1"/>
</dbReference>
<dbReference type="AlphaFoldDB" id="A0A291ISG5"/>
<dbReference type="PROSITE" id="PS00521">
    <property type="entry name" value="P5CR"/>
    <property type="match status" value="1"/>
</dbReference>
<gene>
    <name evidence="4 7" type="primary">proC</name>
    <name evidence="7" type="ORF">CP520_03010</name>
</gene>
<comment type="catalytic activity">
    <reaction evidence="4">
        <text>L-proline + NAD(+) = (S)-1-pyrroline-5-carboxylate + NADH + 2 H(+)</text>
        <dbReference type="Rhea" id="RHEA:14105"/>
        <dbReference type="ChEBI" id="CHEBI:15378"/>
        <dbReference type="ChEBI" id="CHEBI:17388"/>
        <dbReference type="ChEBI" id="CHEBI:57540"/>
        <dbReference type="ChEBI" id="CHEBI:57945"/>
        <dbReference type="ChEBI" id="CHEBI:60039"/>
        <dbReference type="EC" id="1.5.1.2"/>
    </reaction>
</comment>
<dbReference type="RefSeq" id="WP_096862972.1">
    <property type="nucleotide sequence ID" value="NZ_CP023668.1"/>
</dbReference>
<dbReference type="Pfam" id="PF14748">
    <property type="entry name" value="P5CR_dimer"/>
    <property type="match status" value="1"/>
</dbReference>
<comment type="function">
    <text evidence="4">Catalyzes the reduction of 1-pyrroline-5-carboxylate (PCA) to L-proline.</text>
</comment>
<comment type="subcellular location">
    <subcellularLocation>
        <location evidence="4">Cytoplasm</location>
    </subcellularLocation>
</comment>
<dbReference type="Pfam" id="PF03807">
    <property type="entry name" value="F420_oxidored"/>
    <property type="match status" value="1"/>
</dbReference>
<dbReference type="SUPFAM" id="SSF51735">
    <property type="entry name" value="NAD(P)-binding Rossmann-fold domains"/>
    <property type="match status" value="1"/>
</dbReference>
<organism evidence="7 8">
    <name type="scientific">Mesoplasma lactucae ATCC 49193</name>
    <dbReference type="NCBI Taxonomy" id="81460"/>
    <lineage>
        <taxon>Bacteria</taxon>
        <taxon>Bacillati</taxon>
        <taxon>Mycoplasmatota</taxon>
        <taxon>Mollicutes</taxon>
        <taxon>Entomoplasmatales</taxon>
        <taxon>Entomoplasmataceae</taxon>
        <taxon>Mesoplasma</taxon>
    </lineage>
</organism>
<dbReference type="PIRSF" id="PIRSF000193">
    <property type="entry name" value="Pyrrol-5-carb_rd"/>
    <property type="match status" value="1"/>
</dbReference>
<dbReference type="InterPro" id="IPR000304">
    <property type="entry name" value="Pyrroline-COOH_reductase"/>
</dbReference>
<comment type="similarity">
    <text evidence="1 4 6">Belongs to the pyrroline-5-carboxylate reductase family.</text>
</comment>
<evidence type="ECO:0000256" key="3">
    <source>
        <dbReference type="ARBA" id="ARBA00023002"/>
    </source>
</evidence>
<dbReference type="SUPFAM" id="SSF48179">
    <property type="entry name" value="6-phosphogluconate dehydrogenase C-terminal domain-like"/>
    <property type="match status" value="1"/>
</dbReference>
<keyword evidence="4 6" id="KW-0641">Proline biosynthesis</keyword>
<dbReference type="Proteomes" id="UP000232227">
    <property type="component" value="Chromosome"/>
</dbReference>
<dbReference type="InterPro" id="IPR008927">
    <property type="entry name" value="6-PGluconate_DH-like_C_sf"/>
</dbReference>
<keyword evidence="4" id="KW-0963">Cytoplasm</keyword>
<name>A0A291ISG5_9MOLU</name>
<reference evidence="7 8" key="1">
    <citation type="submission" date="2017-09" db="EMBL/GenBank/DDBJ databases">
        <title>SPAdes assembly of the Mesoplasma lactucae genome.</title>
        <authorList>
            <person name="Knight T.F."/>
            <person name="Rubinstein R."/>
            <person name="Citino T."/>
        </authorList>
    </citation>
    <scope>NUCLEOTIDE SEQUENCE [LARGE SCALE GENOMIC DNA]</scope>
    <source>
        <strain evidence="7 8">831-C4</strain>
    </source>
</reference>
<accession>A0A291ISG5</accession>
<dbReference type="InterPro" id="IPR029036">
    <property type="entry name" value="P5CR_dimer"/>
</dbReference>
<evidence type="ECO:0000313" key="8">
    <source>
        <dbReference type="Proteomes" id="UP000232227"/>
    </source>
</evidence>
<protein>
    <recommendedName>
        <fullName evidence="4 5">Pyrroline-5-carboxylate reductase</fullName>
        <shortName evidence="4">P5C reductase</shortName>
        <shortName evidence="4">P5CR</shortName>
        <ecNumber evidence="4 5">1.5.1.2</ecNumber>
    </recommendedName>
    <alternativeName>
        <fullName evidence="4">PCA reductase</fullName>
    </alternativeName>
</protein>
<dbReference type="Gene3D" id="3.40.50.720">
    <property type="entry name" value="NAD(P)-binding Rossmann-like Domain"/>
    <property type="match status" value="1"/>
</dbReference>
<dbReference type="GO" id="GO:0004735">
    <property type="term" value="F:pyrroline-5-carboxylate reductase activity"/>
    <property type="evidence" value="ECO:0007669"/>
    <property type="project" value="UniProtKB-UniRule"/>
</dbReference>
<dbReference type="GO" id="GO:0005737">
    <property type="term" value="C:cytoplasm"/>
    <property type="evidence" value="ECO:0007669"/>
    <property type="project" value="UniProtKB-SubCell"/>
</dbReference>
<keyword evidence="8" id="KW-1185">Reference proteome</keyword>
<dbReference type="OrthoDB" id="9805754at2"/>
<dbReference type="HAMAP" id="MF_01925">
    <property type="entry name" value="P5C_reductase"/>
    <property type="match status" value="1"/>
</dbReference>
<dbReference type="InterPro" id="IPR036291">
    <property type="entry name" value="NAD(P)-bd_dom_sf"/>
</dbReference>
<dbReference type="GO" id="GO:0055129">
    <property type="term" value="P:L-proline biosynthetic process"/>
    <property type="evidence" value="ECO:0007669"/>
    <property type="project" value="UniProtKB-UniRule"/>
</dbReference>
<evidence type="ECO:0000313" key="7">
    <source>
        <dbReference type="EMBL" id="ATG97684.1"/>
    </source>
</evidence>